<dbReference type="Proteomes" id="UP001500630">
    <property type="component" value="Unassembled WGS sequence"/>
</dbReference>
<dbReference type="RefSeq" id="WP_345559986.1">
    <property type="nucleotide sequence ID" value="NZ_BAABDQ010000003.1"/>
</dbReference>
<organism evidence="2 3">
    <name type="scientific">Nonomuraea rosea</name>
    <dbReference type="NCBI Taxonomy" id="638574"/>
    <lineage>
        <taxon>Bacteria</taxon>
        <taxon>Bacillati</taxon>
        <taxon>Actinomycetota</taxon>
        <taxon>Actinomycetes</taxon>
        <taxon>Streptosporangiales</taxon>
        <taxon>Streptosporangiaceae</taxon>
        <taxon>Nonomuraea</taxon>
    </lineage>
</organism>
<evidence type="ECO:0008006" key="4">
    <source>
        <dbReference type="Google" id="ProtNLM"/>
    </source>
</evidence>
<evidence type="ECO:0000256" key="1">
    <source>
        <dbReference type="SAM" id="MobiDB-lite"/>
    </source>
</evidence>
<keyword evidence="3" id="KW-1185">Reference proteome</keyword>
<proteinExistence type="predicted"/>
<comment type="caution">
    <text evidence="2">The sequence shown here is derived from an EMBL/GenBank/DDBJ whole genome shotgun (WGS) entry which is preliminary data.</text>
</comment>
<gene>
    <name evidence="2" type="ORF">GCM10022419_016330</name>
</gene>
<feature type="region of interest" description="Disordered" evidence="1">
    <location>
        <begin position="153"/>
        <end position="172"/>
    </location>
</feature>
<evidence type="ECO:0000313" key="2">
    <source>
        <dbReference type="EMBL" id="GAA3537215.1"/>
    </source>
</evidence>
<dbReference type="EMBL" id="BAABDQ010000003">
    <property type="protein sequence ID" value="GAA3537215.1"/>
    <property type="molecule type" value="Genomic_DNA"/>
</dbReference>
<sequence>MDVNDQQPENSTSTPAPDANTPAQIHEAGNDGVKDWEAEAKKWQHFSKKHEANWKKASEELDRLNQANMTDAERAIADAKEQGRLEALASVTAERVQDKLEAAAAKAGVDLAPLLSHIDISKFAAEDGGVNQTAIGDFVTQLSAQFAGPKEPRFAQGLGIGPQSDQRAPGQLTRADLKRMSAREIAQAKKDGRLDALTRGEI</sequence>
<accession>A0ABP6VLL3</accession>
<protein>
    <recommendedName>
        <fullName evidence="4">Scaffolding protein</fullName>
    </recommendedName>
</protein>
<reference evidence="3" key="1">
    <citation type="journal article" date="2019" name="Int. J. Syst. Evol. Microbiol.">
        <title>The Global Catalogue of Microorganisms (GCM) 10K type strain sequencing project: providing services to taxonomists for standard genome sequencing and annotation.</title>
        <authorList>
            <consortium name="The Broad Institute Genomics Platform"/>
            <consortium name="The Broad Institute Genome Sequencing Center for Infectious Disease"/>
            <person name="Wu L."/>
            <person name="Ma J."/>
        </authorList>
    </citation>
    <scope>NUCLEOTIDE SEQUENCE [LARGE SCALE GENOMIC DNA]</scope>
    <source>
        <strain evidence="3">JCM 17326</strain>
    </source>
</reference>
<feature type="region of interest" description="Disordered" evidence="1">
    <location>
        <begin position="1"/>
        <end position="34"/>
    </location>
</feature>
<name>A0ABP6VLL3_9ACTN</name>
<evidence type="ECO:0000313" key="3">
    <source>
        <dbReference type="Proteomes" id="UP001500630"/>
    </source>
</evidence>
<feature type="compositionally biased region" description="Polar residues" evidence="1">
    <location>
        <begin position="1"/>
        <end position="15"/>
    </location>
</feature>